<sequence>MGYELGGGHGHLHRLLPLARALQGRGHRVTLFLRNILENAALLAGEKLAVLPVPDLAAALPGHDASAPAASYLDIMGVGGFNHAQSLQTGLMVWNTLLEQTRPDLVIADHSPILMLACFGRYPVLQFADGFTLPPAHRVTFPRFRPGAAALVEPGHVLGVMQAAQRHFGLPQPQTVTEPFRTAGRLVCTLPELDPYATHRRDPVVGPVADLPEPVEPPPGPPRFFAYLDLAHRPAWSMIKALRGSPMGGEIYARGMTDQAARAIERPGLTVHRDFQPLTDVFARTHVVLHHGSNGTCCAALAAGRPQIIAPLQMEARLTADAVVARGCGHLLKSGGDTPQVLGQLLHAITGDGAMMNRARQIAELIARRGKYQPTEQALTLCDNILESGGAPLPAYG</sequence>
<evidence type="ECO:0000313" key="3">
    <source>
        <dbReference type="Proteomes" id="UP000325372"/>
    </source>
</evidence>
<dbReference type="PANTHER" id="PTHR48050">
    <property type="entry name" value="STEROL 3-BETA-GLUCOSYLTRANSFERASE"/>
    <property type="match status" value="1"/>
</dbReference>
<dbReference type="RefSeq" id="WP_191621168.1">
    <property type="nucleotide sequence ID" value="NZ_VYXP01000002.1"/>
</dbReference>
<keyword evidence="2" id="KW-0808">Transferase</keyword>
<comment type="caution">
    <text evidence="2">The sequence shown here is derived from an EMBL/GenBank/DDBJ whole genome shotgun (WGS) entry which is preliminary data.</text>
</comment>
<dbReference type="PANTHER" id="PTHR48050:SF13">
    <property type="entry name" value="STEROL 3-BETA-GLUCOSYLTRANSFERASE UGT80A2"/>
    <property type="match status" value="1"/>
</dbReference>
<dbReference type="Gene3D" id="3.40.50.2000">
    <property type="entry name" value="Glycogen Phosphorylase B"/>
    <property type="match status" value="2"/>
</dbReference>
<evidence type="ECO:0000313" key="2">
    <source>
        <dbReference type="EMBL" id="KAA9133085.1"/>
    </source>
</evidence>
<dbReference type="InterPro" id="IPR050426">
    <property type="entry name" value="Glycosyltransferase_28"/>
</dbReference>
<name>A0A5N0TDK5_9GAMM</name>
<feature type="domain" description="Erythromycin biosynthesis protein CIII-like C-terminal" evidence="1">
    <location>
        <begin position="273"/>
        <end position="376"/>
    </location>
</feature>
<gene>
    <name evidence="2" type="ORF">F3N42_01605</name>
</gene>
<dbReference type="Pfam" id="PF06722">
    <property type="entry name" value="EryCIII-like_C"/>
    <property type="match status" value="1"/>
</dbReference>
<accession>A0A5N0TDK5</accession>
<dbReference type="SUPFAM" id="SSF53756">
    <property type="entry name" value="UDP-Glycosyltransferase/glycogen phosphorylase"/>
    <property type="match status" value="1"/>
</dbReference>
<dbReference type="Proteomes" id="UP000325372">
    <property type="component" value="Unassembled WGS sequence"/>
</dbReference>
<dbReference type="EMBL" id="VYXP01000002">
    <property type="protein sequence ID" value="KAA9133085.1"/>
    <property type="molecule type" value="Genomic_DNA"/>
</dbReference>
<organism evidence="2 3">
    <name type="scientific">Marinihelvus fidelis</name>
    <dbReference type="NCBI Taxonomy" id="2613842"/>
    <lineage>
        <taxon>Bacteria</taxon>
        <taxon>Pseudomonadati</taxon>
        <taxon>Pseudomonadota</taxon>
        <taxon>Gammaproteobacteria</taxon>
        <taxon>Chromatiales</taxon>
        <taxon>Wenzhouxiangellaceae</taxon>
        <taxon>Marinihelvus</taxon>
    </lineage>
</organism>
<dbReference type="GO" id="GO:0016757">
    <property type="term" value="F:glycosyltransferase activity"/>
    <property type="evidence" value="ECO:0007669"/>
    <property type="project" value="UniProtKB-ARBA"/>
</dbReference>
<protein>
    <submittedName>
        <fullName evidence="2">Glycosyltransferase family 1 protein</fullName>
    </submittedName>
</protein>
<dbReference type="InterPro" id="IPR010610">
    <property type="entry name" value="EryCIII-like_C"/>
</dbReference>
<dbReference type="AlphaFoldDB" id="A0A5N0TDK5"/>
<keyword evidence="3" id="KW-1185">Reference proteome</keyword>
<reference evidence="2 3" key="1">
    <citation type="submission" date="2019-09" db="EMBL/GenBank/DDBJ databases">
        <title>Wenzhouxiangella sp. Genome sequencing and assembly.</title>
        <authorList>
            <person name="Zhang R."/>
        </authorList>
    </citation>
    <scope>NUCLEOTIDE SEQUENCE [LARGE SCALE GENOMIC DNA]</scope>
    <source>
        <strain evidence="2 3">W260</strain>
    </source>
</reference>
<proteinExistence type="predicted"/>
<evidence type="ECO:0000259" key="1">
    <source>
        <dbReference type="Pfam" id="PF06722"/>
    </source>
</evidence>